<dbReference type="GO" id="GO:0006955">
    <property type="term" value="P:immune response"/>
    <property type="evidence" value="ECO:0007669"/>
    <property type="project" value="TreeGrafter"/>
</dbReference>
<dbReference type="SUPFAM" id="SSF48726">
    <property type="entry name" value="Immunoglobulin"/>
    <property type="match status" value="2"/>
</dbReference>
<keyword evidence="4 13" id="KW-0732">Signal</keyword>
<keyword evidence="10" id="KW-0393">Immunoglobulin domain</keyword>
<feature type="domain" description="Ig-like" evidence="14">
    <location>
        <begin position="403"/>
        <end position="507"/>
    </location>
</feature>
<evidence type="ECO:0000256" key="4">
    <source>
        <dbReference type="ARBA" id="ARBA00022729"/>
    </source>
</evidence>
<evidence type="ECO:0000256" key="13">
    <source>
        <dbReference type="SAM" id="SignalP"/>
    </source>
</evidence>
<dbReference type="SMART" id="SM00409">
    <property type="entry name" value="IG"/>
    <property type="match status" value="2"/>
</dbReference>
<evidence type="ECO:0000256" key="5">
    <source>
        <dbReference type="ARBA" id="ARBA00022989"/>
    </source>
</evidence>
<dbReference type="InterPro" id="IPR003006">
    <property type="entry name" value="Ig/MHC_CS"/>
</dbReference>
<comment type="subcellular location">
    <subcellularLocation>
        <location evidence="1">Cell membrane</location>
        <topology evidence="1">Single-pass type I membrane protein</topology>
    </subcellularLocation>
</comment>
<evidence type="ECO:0000256" key="7">
    <source>
        <dbReference type="ARBA" id="ARBA00023157"/>
    </source>
</evidence>
<proteinExistence type="predicted"/>
<feature type="chain" id="PRO_5043911037" description="Ig-like domain-containing protein" evidence="13">
    <location>
        <begin position="34"/>
        <end position="558"/>
    </location>
</feature>
<dbReference type="SMART" id="SM00407">
    <property type="entry name" value="IGc1"/>
    <property type="match status" value="1"/>
</dbReference>
<feature type="compositionally biased region" description="Polar residues" evidence="11">
    <location>
        <begin position="447"/>
        <end position="459"/>
    </location>
</feature>
<keyword evidence="16" id="KW-1185">Reference proteome</keyword>
<dbReference type="PANTHER" id="PTHR25466">
    <property type="entry name" value="T-LYMPHOCYTE ACTIVATION ANTIGEN"/>
    <property type="match status" value="1"/>
</dbReference>
<dbReference type="GO" id="GO:0009897">
    <property type="term" value="C:external side of plasma membrane"/>
    <property type="evidence" value="ECO:0007669"/>
    <property type="project" value="TreeGrafter"/>
</dbReference>
<feature type="domain" description="Ig-like" evidence="14">
    <location>
        <begin position="285"/>
        <end position="396"/>
    </location>
</feature>
<reference evidence="15" key="1">
    <citation type="journal article" date="2022" name="bioRxiv">
        <title>Sequencing and chromosome-scale assembly of the giantPleurodeles waltlgenome.</title>
        <authorList>
            <person name="Brown T."/>
            <person name="Elewa A."/>
            <person name="Iarovenko S."/>
            <person name="Subramanian E."/>
            <person name="Araus A.J."/>
            <person name="Petzold A."/>
            <person name="Susuki M."/>
            <person name="Suzuki K.-i.T."/>
            <person name="Hayashi T."/>
            <person name="Toyoda A."/>
            <person name="Oliveira C."/>
            <person name="Osipova E."/>
            <person name="Leigh N.D."/>
            <person name="Simon A."/>
            <person name="Yun M.H."/>
        </authorList>
    </citation>
    <scope>NUCLEOTIDE SEQUENCE</scope>
    <source>
        <strain evidence="15">20211129_DDA</strain>
        <tissue evidence="15">Liver</tissue>
    </source>
</reference>
<dbReference type="PROSITE" id="PS50835">
    <property type="entry name" value="IG_LIKE"/>
    <property type="match status" value="2"/>
</dbReference>
<comment type="caution">
    <text evidence="15">The sequence shown here is derived from an EMBL/GenBank/DDBJ whole genome shotgun (WGS) entry which is preliminary data.</text>
</comment>
<dbReference type="InterPro" id="IPR003597">
    <property type="entry name" value="Ig_C1-set"/>
</dbReference>
<feature type="region of interest" description="Disordered" evidence="11">
    <location>
        <begin position="172"/>
        <end position="201"/>
    </location>
</feature>
<feature type="signal peptide" evidence="13">
    <location>
        <begin position="1"/>
        <end position="33"/>
    </location>
</feature>
<dbReference type="Proteomes" id="UP001066276">
    <property type="component" value="Chromosome 7"/>
</dbReference>
<evidence type="ECO:0000256" key="3">
    <source>
        <dbReference type="ARBA" id="ARBA00022692"/>
    </source>
</evidence>
<evidence type="ECO:0000256" key="2">
    <source>
        <dbReference type="ARBA" id="ARBA00022475"/>
    </source>
</evidence>
<dbReference type="InterPro" id="IPR013783">
    <property type="entry name" value="Ig-like_fold"/>
</dbReference>
<dbReference type="Pfam" id="PF07654">
    <property type="entry name" value="C1-set"/>
    <property type="match status" value="1"/>
</dbReference>
<dbReference type="GO" id="GO:0007166">
    <property type="term" value="P:cell surface receptor signaling pathway"/>
    <property type="evidence" value="ECO:0007669"/>
    <property type="project" value="TreeGrafter"/>
</dbReference>
<keyword evidence="5 12" id="KW-1133">Transmembrane helix</keyword>
<dbReference type="InterPro" id="IPR051713">
    <property type="entry name" value="T-cell_Activation_Regulation"/>
</dbReference>
<keyword evidence="3 12" id="KW-0812">Transmembrane</keyword>
<dbReference type="Pfam" id="PF07686">
    <property type="entry name" value="V-set"/>
    <property type="match status" value="1"/>
</dbReference>
<evidence type="ECO:0000256" key="12">
    <source>
        <dbReference type="SAM" id="Phobius"/>
    </source>
</evidence>
<dbReference type="InterPro" id="IPR007110">
    <property type="entry name" value="Ig-like_dom"/>
</dbReference>
<protein>
    <recommendedName>
        <fullName evidence="14">Ig-like domain-containing protein</fullName>
    </recommendedName>
</protein>
<dbReference type="InterPro" id="IPR036179">
    <property type="entry name" value="Ig-like_dom_sf"/>
</dbReference>
<dbReference type="GO" id="GO:0071222">
    <property type="term" value="P:cellular response to lipopolysaccharide"/>
    <property type="evidence" value="ECO:0007669"/>
    <property type="project" value="TreeGrafter"/>
</dbReference>
<sequence length="558" mass="61551">MGARRALVPGVPLRCLLPAFFGLLFALQEGGCGGPPPVLSTEGQREVDLVLDCMFLEEKAGHLGGFASGFSHDSATLVLPDVMVTDGEYLNDYTDYNPQDIAEDAIIFEGRGATMGVAEAETVLHADCNGQEVTCEISRYFAPSKPNKMKPEQKNAGLEKVEVNQDISRFERSPVDGQQEEMGTLEEMTGLEKEEARPEFKETELIQEITEIRKEEVGLEPEEEVLEQKEPTHSSSWFIFYIQIPNGNVSITIVTKTVPDHNQGDGQPRLHPRLKVPLSDKGIIPVLVDLSVFTRTPSLITSIGNTVRLDCGLLSPSLDATAVEWRIQHQGSGRTIHEHSPGPEARKWPTRTRIDPQLLLDLGDASLTIADVGVKDEGTYICLITTPSSHAQQIIQLFVQEPPRVTLSVLPHPDGPVPKTVLTCDIARYFPLDVQVHWTRNVQQDSLTDGQEISESYSSSHRHNQDDTFSISSSIEVLESDLDKGGEVYTCSVSHISLKEPFAVRVSLEPRGATYILGACILPIIIMLLVITGYMIFKLRNQDRAPVVDAEGQKLKVN</sequence>
<dbReference type="EMBL" id="JANPWB010000011">
    <property type="protein sequence ID" value="KAJ1122502.1"/>
    <property type="molecule type" value="Genomic_DNA"/>
</dbReference>
<evidence type="ECO:0000256" key="10">
    <source>
        <dbReference type="ARBA" id="ARBA00023319"/>
    </source>
</evidence>
<keyword evidence="9" id="KW-0325">Glycoprotein</keyword>
<dbReference type="InterPro" id="IPR013106">
    <property type="entry name" value="Ig_V-set"/>
</dbReference>
<feature type="transmembrane region" description="Helical" evidence="12">
    <location>
        <begin position="515"/>
        <end position="537"/>
    </location>
</feature>
<dbReference type="GO" id="GO:0042130">
    <property type="term" value="P:negative regulation of T cell proliferation"/>
    <property type="evidence" value="ECO:0007669"/>
    <property type="project" value="TreeGrafter"/>
</dbReference>
<feature type="compositionally biased region" description="Basic and acidic residues" evidence="11">
    <location>
        <begin position="190"/>
        <end position="201"/>
    </location>
</feature>
<dbReference type="InterPro" id="IPR003599">
    <property type="entry name" value="Ig_sub"/>
</dbReference>
<keyword evidence="2" id="KW-1003">Cell membrane</keyword>
<evidence type="ECO:0000256" key="8">
    <source>
        <dbReference type="ARBA" id="ARBA00023170"/>
    </source>
</evidence>
<accession>A0AAV7P2M0</accession>
<keyword evidence="6 12" id="KW-0472">Membrane</keyword>
<dbReference type="PANTHER" id="PTHR25466:SF9">
    <property type="entry name" value="FIBRONECTIN TYPE-III DOMAIN-CONTAINING PROTEIN"/>
    <property type="match status" value="1"/>
</dbReference>
<name>A0AAV7P2M0_PLEWA</name>
<dbReference type="Gene3D" id="2.60.40.10">
    <property type="entry name" value="Immunoglobulins"/>
    <property type="match status" value="3"/>
</dbReference>
<evidence type="ECO:0000313" key="15">
    <source>
        <dbReference type="EMBL" id="KAJ1122502.1"/>
    </source>
</evidence>
<gene>
    <name evidence="15" type="ORF">NDU88_000988</name>
</gene>
<evidence type="ECO:0000256" key="9">
    <source>
        <dbReference type="ARBA" id="ARBA00023180"/>
    </source>
</evidence>
<dbReference type="AlphaFoldDB" id="A0AAV7P2M0"/>
<dbReference type="GO" id="GO:0042102">
    <property type="term" value="P:positive regulation of T cell proliferation"/>
    <property type="evidence" value="ECO:0007669"/>
    <property type="project" value="TreeGrafter"/>
</dbReference>
<feature type="region of interest" description="Disordered" evidence="11">
    <location>
        <begin position="447"/>
        <end position="466"/>
    </location>
</feature>
<evidence type="ECO:0000256" key="6">
    <source>
        <dbReference type="ARBA" id="ARBA00023136"/>
    </source>
</evidence>
<dbReference type="PROSITE" id="PS00290">
    <property type="entry name" value="IG_MHC"/>
    <property type="match status" value="1"/>
</dbReference>
<evidence type="ECO:0000259" key="14">
    <source>
        <dbReference type="PROSITE" id="PS50835"/>
    </source>
</evidence>
<evidence type="ECO:0000313" key="16">
    <source>
        <dbReference type="Proteomes" id="UP001066276"/>
    </source>
</evidence>
<keyword evidence="7" id="KW-1015">Disulfide bond</keyword>
<organism evidence="15 16">
    <name type="scientific">Pleurodeles waltl</name>
    <name type="common">Iberian ribbed newt</name>
    <dbReference type="NCBI Taxonomy" id="8319"/>
    <lineage>
        <taxon>Eukaryota</taxon>
        <taxon>Metazoa</taxon>
        <taxon>Chordata</taxon>
        <taxon>Craniata</taxon>
        <taxon>Vertebrata</taxon>
        <taxon>Euteleostomi</taxon>
        <taxon>Amphibia</taxon>
        <taxon>Batrachia</taxon>
        <taxon>Caudata</taxon>
        <taxon>Salamandroidea</taxon>
        <taxon>Salamandridae</taxon>
        <taxon>Pleurodelinae</taxon>
        <taxon>Pleurodeles</taxon>
    </lineage>
</organism>
<dbReference type="SMART" id="SM00406">
    <property type="entry name" value="IGv"/>
    <property type="match status" value="1"/>
</dbReference>
<keyword evidence="8" id="KW-0675">Receptor</keyword>
<evidence type="ECO:0000256" key="11">
    <source>
        <dbReference type="SAM" id="MobiDB-lite"/>
    </source>
</evidence>
<dbReference type="GO" id="GO:0031295">
    <property type="term" value="P:T cell costimulation"/>
    <property type="evidence" value="ECO:0007669"/>
    <property type="project" value="TreeGrafter"/>
</dbReference>
<evidence type="ECO:0000256" key="1">
    <source>
        <dbReference type="ARBA" id="ARBA00004251"/>
    </source>
</evidence>